<comment type="cofactor">
    <cofactor evidence="1">
        <name>Mg(2+)</name>
        <dbReference type="ChEBI" id="CHEBI:18420"/>
    </cofactor>
</comment>
<comment type="caution">
    <text evidence="7">The sequence shown here is derived from an EMBL/GenBank/DDBJ whole genome shotgun (WGS) entry which is preliminary data.</text>
</comment>
<proteinExistence type="inferred from homology"/>
<dbReference type="GO" id="GO:0005737">
    <property type="term" value="C:cytoplasm"/>
    <property type="evidence" value="ECO:0007669"/>
    <property type="project" value="TreeGrafter"/>
</dbReference>
<keyword evidence="3" id="KW-0479">Metal-binding</keyword>
<evidence type="ECO:0000313" key="7">
    <source>
        <dbReference type="EMBL" id="KAK5649994.1"/>
    </source>
</evidence>
<dbReference type="GO" id="GO:0042811">
    <property type="term" value="P:pheromone biosynthetic process"/>
    <property type="evidence" value="ECO:0007669"/>
    <property type="project" value="UniProtKB-ARBA"/>
</dbReference>
<comment type="pathway">
    <text evidence="5">Pheromone biosynthesis.</text>
</comment>
<gene>
    <name evidence="7" type="ORF">RI129_001023</name>
</gene>
<accession>A0AAN7VUL1</accession>
<dbReference type="GO" id="GO:0046872">
    <property type="term" value="F:metal ion binding"/>
    <property type="evidence" value="ECO:0007669"/>
    <property type="project" value="UniProtKB-KW"/>
</dbReference>
<evidence type="ECO:0000256" key="6">
    <source>
        <dbReference type="RuleBase" id="RU004466"/>
    </source>
</evidence>
<dbReference type="Proteomes" id="UP001329430">
    <property type="component" value="Chromosome 1"/>
</dbReference>
<dbReference type="InterPro" id="IPR008949">
    <property type="entry name" value="Isoprenoid_synthase_dom_sf"/>
</dbReference>
<keyword evidence="8" id="KW-1185">Reference proteome</keyword>
<evidence type="ECO:0000313" key="8">
    <source>
        <dbReference type="Proteomes" id="UP001329430"/>
    </source>
</evidence>
<dbReference type="InterPro" id="IPR039702">
    <property type="entry name" value="FPS1-like"/>
</dbReference>
<evidence type="ECO:0000256" key="1">
    <source>
        <dbReference type="ARBA" id="ARBA00001946"/>
    </source>
</evidence>
<sequence length="415" mass="49167">MDGRTLVNASRFAKNFFKLTTSQHILNRNTRYVSQQKRITKYHFNALLPNGINLSESNNEFHALYPTVFNVLRELVTEDYNEVLERFDYAVRYNILNRNYRLCFPIINVYALLIPDGEDTKENRMLAHILDWCMEFIASGCLLQDDVVDGSDKRWRKPCWYQLEEIGTNATCDTKMMEMASYILIKKYFSKFPYYKHIFDIFTETYFLTAYGQSQDICMSHDYQNHRKLRTLTLHAFYSQYYYKTYFFTCRMSVYLGMYLTGRNYSEYHDVIDNLMERMADVQQVQNDAWDCFGSSKKYGKVGNDIRNGKATWLVATAQKLADTYQLRLLKDHYGKTDLASYEIVRQIYDDLDLLGHYKQYKAQEIAKLHRDIEQIAADPLKQVMYQCIDIYDARDHIVLDGNDPEDKTDLHTFT</sequence>
<dbReference type="SUPFAM" id="SSF48576">
    <property type="entry name" value="Terpenoid synthases"/>
    <property type="match status" value="1"/>
</dbReference>
<dbReference type="Pfam" id="PF00348">
    <property type="entry name" value="polyprenyl_synt"/>
    <property type="match status" value="1"/>
</dbReference>
<dbReference type="InterPro" id="IPR000092">
    <property type="entry name" value="Polyprenyl_synt"/>
</dbReference>
<keyword evidence="2 6" id="KW-0808">Transferase</keyword>
<evidence type="ECO:0000256" key="5">
    <source>
        <dbReference type="ARBA" id="ARBA00033740"/>
    </source>
</evidence>
<keyword evidence="4" id="KW-0460">Magnesium</keyword>
<dbReference type="EMBL" id="JAVRBK010000001">
    <property type="protein sequence ID" value="KAK5649994.1"/>
    <property type="molecule type" value="Genomic_DNA"/>
</dbReference>
<evidence type="ECO:0000256" key="3">
    <source>
        <dbReference type="ARBA" id="ARBA00022723"/>
    </source>
</evidence>
<reference evidence="7 8" key="1">
    <citation type="journal article" date="2024" name="Insects">
        <title>An Improved Chromosome-Level Genome Assembly of the Firefly Pyrocoelia pectoralis.</title>
        <authorList>
            <person name="Fu X."/>
            <person name="Meyer-Rochow V.B."/>
            <person name="Ballantyne L."/>
            <person name="Zhu X."/>
        </authorList>
    </citation>
    <scope>NUCLEOTIDE SEQUENCE [LARGE SCALE GENOMIC DNA]</scope>
    <source>
        <strain evidence="7">XCY_ONT2</strain>
    </source>
</reference>
<dbReference type="Gene3D" id="1.10.600.10">
    <property type="entry name" value="Farnesyl Diphosphate Synthase"/>
    <property type="match status" value="1"/>
</dbReference>
<protein>
    <recommendedName>
        <fullName evidence="9">Terpene synthase</fullName>
    </recommendedName>
</protein>
<organism evidence="7 8">
    <name type="scientific">Pyrocoelia pectoralis</name>
    <dbReference type="NCBI Taxonomy" id="417401"/>
    <lineage>
        <taxon>Eukaryota</taxon>
        <taxon>Metazoa</taxon>
        <taxon>Ecdysozoa</taxon>
        <taxon>Arthropoda</taxon>
        <taxon>Hexapoda</taxon>
        <taxon>Insecta</taxon>
        <taxon>Pterygota</taxon>
        <taxon>Neoptera</taxon>
        <taxon>Endopterygota</taxon>
        <taxon>Coleoptera</taxon>
        <taxon>Polyphaga</taxon>
        <taxon>Elateriformia</taxon>
        <taxon>Elateroidea</taxon>
        <taxon>Lampyridae</taxon>
        <taxon>Lampyrinae</taxon>
        <taxon>Pyrocoelia</taxon>
    </lineage>
</organism>
<comment type="similarity">
    <text evidence="6">Belongs to the FPP/GGPP synthase family.</text>
</comment>
<evidence type="ECO:0000256" key="2">
    <source>
        <dbReference type="ARBA" id="ARBA00022679"/>
    </source>
</evidence>
<dbReference type="AlphaFoldDB" id="A0AAN7VUL1"/>
<dbReference type="PANTHER" id="PTHR11525:SF0">
    <property type="entry name" value="FARNESYL PYROPHOSPHATE SYNTHASE"/>
    <property type="match status" value="1"/>
</dbReference>
<dbReference type="GO" id="GO:0004161">
    <property type="term" value="F:dimethylallyltranstransferase activity"/>
    <property type="evidence" value="ECO:0007669"/>
    <property type="project" value="TreeGrafter"/>
</dbReference>
<evidence type="ECO:0000256" key="4">
    <source>
        <dbReference type="ARBA" id="ARBA00022842"/>
    </source>
</evidence>
<name>A0AAN7VUL1_9COLE</name>
<dbReference type="GO" id="GO:0045337">
    <property type="term" value="P:farnesyl diphosphate biosynthetic process"/>
    <property type="evidence" value="ECO:0007669"/>
    <property type="project" value="TreeGrafter"/>
</dbReference>
<evidence type="ECO:0008006" key="9">
    <source>
        <dbReference type="Google" id="ProtNLM"/>
    </source>
</evidence>
<dbReference type="PANTHER" id="PTHR11525">
    <property type="entry name" value="FARNESYL-PYROPHOSPHATE SYNTHETASE"/>
    <property type="match status" value="1"/>
</dbReference>
<dbReference type="GO" id="GO:0004337">
    <property type="term" value="F:(2E,6E)-farnesyl diphosphate synthase activity"/>
    <property type="evidence" value="ECO:0007669"/>
    <property type="project" value="TreeGrafter"/>
</dbReference>